<protein>
    <submittedName>
        <fullName evidence="8">Regulatory protein, Fis family</fullName>
    </submittedName>
</protein>
<dbReference type="PANTHER" id="PTHR32071">
    <property type="entry name" value="TRANSCRIPTIONAL REGULATORY PROTEIN"/>
    <property type="match status" value="1"/>
</dbReference>
<name>A0A1I7L7B7_9BURK</name>
<accession>A0A1I7L7B7</accession>
<dbReference type="PROSITE" id="PS00676">
    <property type="entry name" value="SIGMA54_INTERACT_2"/>
    <property type="match status" value="1"/>
</dbReference>
<dbReference type="SUPFAM" id="SSF46689">
    <property type="entry name" value="Homeodomain-like"/>
    <property type="match status" value="1"/>
</dbReference>
<dbReference type="SUPFAM" id="SSF111126">
    <property type="entry name" value="Ligand-binding domain in the NO signalling and Golgi transport"/>
    <property type="match status" value="1"/>
</dbReference>
<dbReference type="Pfam" id="PF25601">
    <property type="entry name" value="AAA_lid_14"/>
    <property type="match status" value="1"/>
</dbReference>
<evidence type="ECO:0000256" key="1">
    <source>
        <dbReference type="ARBA" id="ARBA00022741"/>
    </source>
</evidence>
<dbReference type="InterPro" id="IPR002197">
    <property type="entry name" value="HTH_Fis"/>
</dbReference>
<keyword evidence="9" id="KW-1185">Reference proteome</keyword>
<dbReference type="Gene3D" id="3.30.1380.20">
    <property type="entry name" value="Trafficking protein particle complex subunit 3"/>
    <property type="match status" value="1"/>
</dbReference>
<dbReference type="PROSITE" id="PS50045">
    <property type="entry name" value="SIGMA54_INTERACT_4"/>
    <property type="match status" value="1"/>
</dbReference>
<keyword evidence="4" id="KW-0238">DNA-binding</keyword>
<dbReference type="InterPro" id="IPR025944">
    <property type="entry name" value="Sigma_54_int_dom_CS"/>
</dbReference>
<dbReference type="PROSITE" id="PS00675">
    <property type="entry name" value="SIGMA54_INTERACT_1"/>
    <property type="match status" value="1"/>
</dbReference>
<feature type="region of interest" description="Disordered" evidence="6">
    <location>
        <begin position="605"/>
        <end position="628"/>
    </location>
</feature>
<dbReference type="SUPFAM" id="SSF52540">
    <property type="entry name" value="P-loop containing nucleoside triphosphate hydrolases"/>
    <property type="match status" value="1"/>
</dbReference>
<evidence type="ECO:0000256" key="3">
    <source>
        <dbReference type="ARBA" id="ARBA00023015"/>
    </source>
</evidence>
<keyword evidence="3" id="KW-0805">Transcription regulation</keyword>
<dbReference type="Gene3D" id="1.10.10.60">
    <property type="entry name" value="Homeodomain-like"/>
    <property type="match status" value="1"/>
</dbReference>
<proteinExistence type="predicted"/>
<keyword evidence="5" id="KW-0804">Transcription</keyword>
<dbReference type="GO" id="GO:0005524">
    <property type="term" value="F:ATP binding"/>
    <property type="evidence" value="ECO:0007669"/>
    <property type="project" value="UniProtKB-KW"/>
</dbReference>
<dbReference type="AlphaFoldDB" id="A0A1I7L7B7"/>
<dbReference type="InterPro" id="IPR009057">
    <property type="entry name" value="Homeodomain-like_sf"/>
</dbReference>
<dbReference type="SMART" id="SM00382">
    <property type="entry name" value="AAA"/>
    <property type="match status" value="1"/>
</dbReference>
<gene>
    <name evidence="8" type="ORF">SAMN05216552_102438</name>
</gene>
<dbReference type="Pfam" id="PF02830">
    <property type="entry name" value="V4R"/>
    <property type="match status" value="1"/>
</dbReference>
<reference evidence="9" key="1">
    <citation type="submission" date="2016-10" db="EMBL/GenBank/DDBJ databases">
        <authorList>
            <person name="Varghese N."/>
            <person name="Submissions S."/>
        </authorList>
    </citation>
    <scope>NUCLEOTIDE SEQUENCE [LARGE SCALE GENOMIC DNA]</scope>
    <source>
        <strain evidence="9">CGMCC 1.11014</strain>
    </source>
</reference>
<dbReference type="InterPro" id="IPR025943">
    <property type="entry name" value="Sigma_54_int_dom_ATP-bd_2"/>
</dbReference>
<dbReference type="FunFam" id="3.40.50.300:FF:000006">
    <property type="entry name" value="DNA-binding transcriptional regulator NtrC"/>
    <property type="match status" value="1"/>
</dbReference>
<dbReference type="RefSeq" id="WP_093557813.1">
    <property type="nucleotide sequence ID" value="NZ_FPBO01000024.1"/>
</dbReference>
<dbReference type="GO" id="GO:0006355">
    <property type="term" value="P:regulation of DNA-templated transcription"/>
    <property type="evidence" value="ECO:0007669"/>
    <property type="project" value="InterPro"/>
</dbReference>
<dbReference type="GO" id="GO:0043565">
    <property type="term" value="F:sequence-specific DNA binding"/>
    <property type="evidence" value="ECO:0007669"/>
    <property type="project" value="InterPro"/>
</dbReference>
<dbReference type="InterPro" id="IPR024096">
    <property type="entry name" value="NO_sig/Golgi_transp_ligand-bd"/>
</dbReference>
<feature type="domain" description="Sigma-54 factor interaction" evidence="7">
    <location>
        <begin position="263"/>
        <end position="492"/>
    </location>
</feature>
<evidence type="ECO:0000256" key="2">
    <source>
        <dbReference type="ARBA" id="ARBA00022840"/>
    </source>
</evidence>
<dbReference type="Gene3D" id="1.10.8.60">
    <property type="match status" value="1"/>
</dbReference>
<dbReference type="OrthoDB" id="9761705at2"/>
<dbReference type="PANTHER" id="PTHR32071:SF113">
    <property type="entry name" value="ALGINATE BIOSYNTHESIS TRANSCRIPTIONAL REGULATORY PROTEIN ALGB"/>
    <property type="match status" value="1"/>
</dbReference>
<evidence type="ECO:0000256" key="6">
    <source>
        <dbReference type="SAM" id="MobiDB-lite"/>
    </source>
</evidence>
<dbReference type="EMBL" id="FPBO01000024">
    <property type="protein sequence ID" value="SFV05593.1"/>
    <property type="molecule type" value="Genomic_DNA"/>
</dbReference>
<dbReference type="Pfam" id="PF02954">
    <property type="entry name" value="HTH_8"/>
    <property type="match status" value="1"/>
</dbReference>
<evidence type="ECO:0000259" key="7">
    <source>
        <dbReference type="PROSITE" id="PS50045"/>
    </source>
</evidence>
<dbReference type="PRINTS" id="PR01590">
    <property type="entry name" value="HTHFIS"/>
</dbReference>
<dbReference type="STRING" id="1035707.SAMN05216552_102438"/>
<evidence type="ECO:0000256" key="5">
    <source>
        <dbReference type="ARBA" id="ARBA00023163"/>
    </source>
</evidence>
<dbReference type="Pfam" id="PF06505">
    <property type="entry name" value="XylR_N"/>
    <property type="match status" value="1"/>
</dbReference>
<evidence type="ECO:0000256" key="4">
    <source>
        <dbReference type="ARBA" id="ARBA00023125"/>
    </source>
</evidence>
<dbReference type="InterPro" id="IPR003593">
    <property type="entry name" value="AAA+_ATPase"/>
</dbReference>
<dbReference type="InterPro" id="IPR010523">
    <property type="entry name" value="XylR_N"/>
</dbReference>
<dbReference type="SMART" id="SM00989">
    <property type="entry name" value="V4R"/>
    <property type="match status" value="1"/>
</dbReference>
<dbReference type="InterPro" id="IPR002078">
    <property type="entry name" value="Sigma_54_int"/>
</dbReference>
<evidence type="ECO:0000313" key="9">
    <source>
        <dbReference type="Proteomes" id="UP000199391"/>
    </source>
</evidence>
<evidence type="ECO:0000313" key="8">
    <source>
        <dbReference type="EMBL" id="SFV05593.1"/>
    </source>
</evidence>
<keyword evidence="1" id="KW-0547">Nucleotide-binding</keyword>
<dbReference type="Proteomes" id="UP000199391">
    <property type="component" value="Unassembled WGS sequence"/>
</dbReference>
<sequence length="628" mass="68518">MKKKQHVSLAEMARSTGKMLARGDSDHLNEGAAPTLEDLAQSLHFSPGDGRIWLNGHRMQLMHTASLGDLRREMVSNLGLEKARGLLTRVGYSAGMRDAQLLRERWPDADHLTLFAAGPRMHALEGAVKVEPVHFEFDVDRGTYHGEFLWHHSSEDEMHIAHFGIGTEPACWTQTGYAIGYTSALVGRLIVYREVECMSMGHRQCRLIGKPADEWDDVEDDLSYLNAEAFVGAGAFGARRPASSRDTAVVFPAAAGAGRDKEMVGVSSAFNAACHMLRRVAPTEATVLFTGESGVGKEVFASMLHRISARAQQSFIAVNCAAIPETLIESELFGVERGAYTGATDSRPGRFERASGGTLFLDEIGTLSLVAQGKLLRALQEGEIERVGGTRSLRVNVRVVAATNVNLREEVRQGRFREDLFFRLNVFPIHLPPLRDRRDDIPLLMSYFLRHYSDKHKRRVTGFTARAADAMLRYPFPGNIRELQNLVERGTIYADEDGPIDLPHLFTSGEQTDPSYFSLSVTGRLQQAAEPGPVAAGAAAAGGEEGGQRLLAMLPGMLNNRGGAWSLDQLEHTLIEAACAQAGGNLSAAARALGLTRPQLAYRLKKRQEQAAGPVSRGAERPGTPASD</sequence>
<dbReference type="Pfam" id="PF00158">
    <property type="entry name" value="Sigma54_activat"/>
    <property type="match status" value="1"/>
</dbReference>
<dbReference type="Gene3D" id="3.40.50.300">
    <property type="entry name" value="P-loop containing nucleotide triphosphate hydrolases"/>
    <property type="match status" value="1"/>
</dbReference>
<dbReference type="InterPro" id="IPR058031">
    <property type="entry name" value="AAA_lid_NorR"/>
</dbReference>
<keyword evidence="2" id="KW-0067">ATP-binding</keyword>
<dbReference type="InterPro" id="IPR004096">
    <property type="entry name" value="V4R"/>
</dbReference>
<organism evidence="8 9">
    <name type="scientific">Pseudoduganella namucuonensis</name>
    <dbReference type="NCBI Taxonomy" id="1035707"/>
    <lineage>
        <taxon>Bacteria</taxon>
        <taxon>Pseudomonadati</taxon>
        <taxon>Pseudomonadota</taxon>
        <taxon>Betaproteobacteria</taxon>
        <taxon>Burkholderiales</taxon>
        <taxon>Oxalobacteraceae</taxon>
        <taxon>Telluria group</taxon>
        <taxon>Pseudoduganella</taxon>
    </lineage>
</organism>
<dbReference type="PROSITE" id="PS00688">
    <property type="entry name" value="SIGMA54_INTERACT_3"/>
    <property type="match status" value="1"/>
</dbReference>
<dbReference type="InterPro" id="IPR027417">
    <property type="entry name" value="P-loop_NTPase"/>
</dbReference>
<dbReference type="InterPro" id="IPR025662">
    <property type="entry name" value="Sigma_54_int_dom_ATP-bd_1"/>
</dbReference>
<dbReference type="CDD" id="cd00009">
    <property type="entry name" value="AAA"/>
    <property type="match status" value="1"/>
</dbReference>